<dbReference type="SUPFAM" id="SSF82185">
    <property type="entry name" value="Histone H3 K4-specific methyltransferase SET7/9 N-terminal domain"/>
    <property type="match status" value="1"/>
</dbReference>
<reference evidence="1 2" key="1">
    <citation type="submission" date="2020-01" db="EMBL/GenBank/DDBJ databases">
        <title>Complete genome sequence of Chitinophaga sp. H33E-04 isolated from quinoa roots.</title>
        <authorList>
            <person name="Weon H.-Y."/>
            <person name="Lee S.A."/>
        </authorList>
    </citation>
    <scope>NUCLEOTIDE SEQUENCE [LARGE SCALE GENOMIC DNA]</scope>
    <source>
        <strain evidence="1 2">H33E-04</strain>
    </source>
</reference>
<protein>
    <submittedName>
        <fullName evidence="1">Uncharacterized protein</fullName>
    </submittedName>
</protein>
<dbReference type="InterPro" id="IPR011652">
    <property type="entry name" value="MORN_2"/>
</dbReference>
<organism evidence="1 2">
    <name type="scientific">Chitinophaga agri</name>
    <dbReference type="NCBI Taxonomy" id="2703787"/>
    <lineage>
        <taxon>Bacteria</taxon>
        <taxon>Pseudomonadati</taxon>
        <taxon>Bacteroidota</taxon>
        <taxon>Chitinophagia</taxon>
        <taxon>Chitinophagales</taxon>
        <taxon>Chitinophagaceae</taxon>
        <taxon>Chitinophaga</taxon>
    </lineage>
</organism>
<name>A0A6B9ZPU0_9BACT</name>
<gene>
    <name evidence="1" type="ORF">GWR21_27655</name>
</gene>
<dbReference type="Gene3D" id="3.90.930.1">
    <property type="match status" value="1"/>
</dbReference>
<dbReference type="Proteomes" id="UP000476411">
    <property type="component" value="Chromosome"/>
</dbReference>
<evidence type="ECO:0000313" key="1">
    <source>
        <dbReference type="EMBL" id="QHS63225.1"/>
    </source>
</evidence>
<dbReference type="EMBL" id="CP048113">
    <property type="protein sequence ID" value="QHS63225.1"/>
    <property type="molecule type" value="Genomic_DNA"/>
</dbReference>
<keyword evidence="2" id="KW-1185">Reference proteome</keyword>
<dbReference type="Pfam" id="PF07661">
    <property type="entry name" value="MORN_2"/>
    <property type="match status" value="2"/>
</dbReference>
<dbReference type="AlphaFoldDB" id="A0A6B9ZPU0"/>
<sequence length="153" mass="17548">MRPPYYTPLQTMYRGPLAEGRELMTGVWTYYYPSGSIYAQGEYGIGAFMDCQSGGPARTYYNYKIGPWTYWYENGKLLTRGNYVPGRATWRNSCGTDTVLQSAVNHSWKFYDSTGNDMPEVDRSIIDKINTRHEGTLYLYILRAPELSAGTRE</sequence>
<evidence type="ECO:0000313" key="2">
    <source>
        <dbReference type="Proteomes" id="UP000476411"/>
    </source>
</evidence>
<dbReference type="KEGG" id="chih:GWR21_27655"/>
<dbReference type="RefSeq" id="WP_162334948.1">
    <property type="nucleotide sequence ID" value="NZ_CP048113.1"/>
</dbReference>
<accession>A0A6B9ZPU0</accession>
<proteinExistence type="predicted"/>